<dbReference type="GO" id="GO:0006997">
    <property type="term" value="P:nucleus organization"/>
    <property type="evidence" value="ECO:0007669"/>
    <property type="project" value="InterPro"/>
</dbReference>
<accession>A0A371FCE7</accession>
<comment type="caution">
    <text evidence="6">The sequence shown here is derived from an EMBL/GenBank/DDBJ whole genome shotgun (WGS) entry which is preliminary data.</text>
</comment>
<dbReference type="EMBL" id="QJKJ01009666">
    <property type="protein sequence ID" value="RDX75972.1"/>
    <property type="molecule type" value="Genomic_DNA"/>
</dbReference>
<keyword evidence="1" id="KW-0175">Coiled coil</keyword>
<organism evidence="6 7">
    <name type="scientific">Mucuna pruriens</name>
    <name type="common">Velvet bean</name>
    <name type="synonym">Dolichos pruriens</name>
    <dbReference type="NCBI Taxonomy" id="157652"/>
    <lineage>
        <taxon>Eukaryota</taxon>
        <taxon>Viridiplantae</taxon>
        <taxon>Streptophyta</taxon>
        <taxon>Embryophyta</taxon>
        <taxon>Tracheophyta</taxon>
        <taxon>Spermatophyta</taxon>
        <taxon>Magnoliopsida</taxon>
        <taxon>eudicotyledons</taxon>
        <taxon>Gunneridae</taxon>
        <taxon>Pentapetalae</taxon>
        <taxon>rosids</taxon>
        <taxon>fabids</taxon>
        <taxon>Fabales</taxon>
        <taxon>Fabaceae</taxon>
        <taxon>Papilionoideae</taxon>
        <taxon>50 kb inversion clade</taxon>
        <taxon>NPAAA clade</taxon>
        <taxon>indigoferoid/millettioid clade</taxon>
        <taxon>Phaseoleae</taxon>
        <taxon>Mucuna</taxon>
    </lineage>
</organism>
<dbReference type="OrthoDB" id="673795at2759"/>
<dbReference type="PANTHER" id="PTHR31908:SF9">
    <property type="entry name" value="PROTEIN CROWDED NUCLEI 3"/>
    <property type="match status" value="1"/>
</dbReference>
<feature type="non-terminal residue" evidence="6">
    <location>
        <position position="1"/>
    </location>
</feature>
<proteinExistence type="inferred from homology"/>
<feature type="compositionally biased region" description="Low complexity" evidence="5">
    <location>
        <begin position="21"/>
        <end position="36"/>
    </location>
</feature>
<comment type="subcellular location">
    <subcellularLocation>
        <location evidence="3">Nucleus lamina</location>
    </subcellularLocation>
</comment>
<feature type="non-terminal residue" evidence="6">
    <location>
        <position position="113"/>
    </location>
</feature>
<keyword evidence="2" id="KW-0539">Nucleus</keyword>
<evidence type="ECO:0000256" key="4">
    <source>
        <dbReference type="ARBA" id="ARBA00024208"/>
    </source>
</evidence>
<evidence type="ECO:0000256" key="3">
    <source>
        <dbReference type="ARBA" id="ARBA00024186"/>
    </source>
</evidence>
<feature type="region of interest" description="Disordered" evidence="5">
    <location>
        <begin position="1"/>
        <end position="46"/>
    </location>
</feature>
<evidence type="ECO:0000313" key="6">
    <source>
        <dbReference type="EMBL" id="RDX75972.1"/>
    </source>
</evidence>
<keyword evidence="7" id="KW-1185">Reference proteome</keyword>
<name>A0A371FCE7_MUCPR</name>
<reference evidence="6" key="1">
    <citation type="submission" date="2018-05" db="EMBL/GenBank/DDBJ databases">
        <title>Draft genome of Mucuna pruriens seed.</title>
        <authorList>
            <person name="Nnadi N.E."/>
            <person name="Vos R."/>
            <person name="Hasami M.H."/>
            <person name="Devisetty U.K."/>
            <person name="Aguiy J.C."/>
        </authorList>
    </citation>
    <scope>NUCLEOTIDE SEQUENCE [LARGE SCALE GENOMIC DNA]</scope>
    <source>
        <strain evidence="6">JCA_2017</strain>
    </source>
</reference>
<dbReference type="Proteomes" id="UP000257109">
    <property type="component" value="Unassembled WGS sequence"/>
</dbReference>
<dbReference type="STRING" id="157652.A0A371FCE7"/>
<dbReference type="PANTHER" id="PTHR31908">
    <property type="entry name" value="PROTEIN CROWDED NUCLEI 4"/>
    <property type="match status" value="1"/>
</dbReference>
<dbReference type="InterPro" id="IPR040418">
    <property type="entry name" value="CRWN"/>
</dbReference>
<sequence>MFTPQGKAWPATSAFTPHRGGAATASASAKGKAIATDLPPPPPLGSLTETTVAVGFDAGNVEDWKKFTELGLLDEAVMQRKDQEALLEKVSRLERELMTDVLNFDIDIGIIAD</sequence>
<protein>
    <submittedName>
        <fullName evidence="6">Protein CROWDED NUCLEI 2</fullName>
    </submittedName>
</protein>
<dbReference type="GO" id="GO:0005652">
    <property type="term" value="C:nuclear lamina"/>
    <property type="evidence" value="ECO:0007669"/>
    <property type="project" value="UniProtKB-SubCell"/>
</dbReference>
<comment type="similarity">
    <text evidence="4">Belongs to the CRWN family.</text>
</comment>
<evidence type="ECO:0000256" key="5">
    <source>
        <dbReference type="SAM" id="MobiDB-lite"/>
    </source>
</evidence>
<dbReference type="AlphaFoldDB" id="A0A371FCE7"/>
<gene>
    <name evidence="6" type="primary">CRWN2</name>
    <name evidence="6" type="ORF">CR513_44089</name>
</gene>
<evidence type="ECO:0000256" key="2">
    <source>
        <dbReference type="ARBA" id="ARBA00023242"/>
    </source>
</evidence>
<evidence type="ECO:0000256" key="1">
    <source>
        <dbReference type="ARBA" id="ARBA00023054"/>
    </source>
</evidence>
<evidence type="ECO:0000313" key="7">
    <source>
        <dbReference type="Proteomes" id="UP000257109"/>
    </source>
</evidence>